<accession>A0A8S1H9F3</accession>
<dbReference type="Gene3D" id="3.40.33.10">
    <property type="entry name" value="CAP"/>
    <property type="match status" value="2"/>
</dbReference>
<comment type="caution">
    <text evidence="3">The sequence shown here is derived from an EMBL/GenBank/DDBJ whole genome shotgun (WGS) entry which is preliminary data.</text>
</comment>
<dbReference type="InterPro" id="IPR014044">
    <property type="entry name" value="CAP_dom"/>
</dbReference>
<dbReference type="Proteomes" id="UP000835052">
    <property type="component" value="Unassembled WGS sequence"/>
</dbReference>
<dbReference type="AlphaFoldDB" id="A0A8S1H9F3"/>
<dbReference type="EMBL" id="CAJGYM010000011">
    <property type="protein sequence ID" value="CAD6189690.1"/>
    <property type="molecule type" value="Genomic_DNA"/>
</dbReference>
<proteinExistence type="predicted"/>
<protein>
    <recommendedName>
        <fullName evidence="2">SCP domain-containing protein</fullName>
    </recommendedName>
</protein>
<dbReference type="InterPro" id="IPR018244">
    <property type="entry name" value="Allrgn_V5/Tpx1_CS"/>
</dbReference>
<evidence type="ECO:0000313" key="3">
    <source>
        <dbReference type="EMBL" id="CAD6189690.1"/>
    </source>
</evidence>
<dbReference type="Pfam" id="PF00188">
    <property type="entry name" value="CAP"/>
    <property type="match status" value="2"/>
</dbReference>
<dbReference type="PRINTS" id="PR00837">
    <property type="entry name" value="V5TPXLIKE"/>
</dbReference>
<organism evidence="3 4">
    <name type="scientific">Caenorhabditis auriculariae</name>
    <dbReference type="NCBI Taxonomy" id="2777116"/>
    <lineage>
        <taxon>Eukaryota</taxon>
        <taxon>Metazoa</taxon>
        <taxon>Ecdysozoa</taxon>
        <taxon>Nematoda</taxon>
        <taxon>Chromadorea</taxon>
        <taxon>Rhabditida</taxon>
        <taxon>Rhabditina</taxon>
        <taxon>Rhabditomorpha</taxon>
        <taxon>Rhabditoidea</taxon>
        <taxon>Rhabditidae</taxon>
        <taxon>Peloderinae</taxon>
        <taxon>Caenorhabditis</taxon>
    </lineage>
</organism>
<dbReference type="GO" id="GO:0005576">
    <property type="term" value="C:extracellular region"/>
    <property type="evidence" value="ECO:0007669"/>
    <property type="project" value="InterPro"/>
</dbReference>
<dbReference type="InterPro" id="IPR035940">
    <property type="entry name" value="CAP_sf"/>
</dbReference>
<dbReference type="PANTHER" id="PTHR10334">
    <property type="entry name" value="CYSTEINE-RICH SECRETORY PROTEIN-RELATED"/>
    <property type="match status" value="1"/>
</dbReference>
<dbReference type="OrthoDB" id="5874910at2759"/>
<name>A0A8S1H9F3_9PELO</name>
<dbReference type="SUPFAM" id="SSF55797">
    <property type="entry name" value="PR-1-like"/>
    <property type="match status" value="2"/>
</dbReference>
<reference evidence="3" key="1">
    <citation type="submission" date="2020-10" db="EMBL/GenBank/DDBJ databases">
        <authorList>
            <person name="Kikuchi T."/>
        </authorList>
    </citation>
    <scope>NUCLEOTIDE SEQUENCE</scope>
    <source>
        <strain evidence="3">NKZ352</strain>
    </source>
</reference>
<dbReference type="InterPro" id="IPR001283">
    <property type="entry name" value="CRISP-related"/>
</dbReference>
<gene>
    <name evidence="3" type="ORF">CAUJ_LOCUS5609</name>
</gene>
<evidence type="ECO:0000259" key="2">
    <source>
        <dbReference type="SMART" id="SM00198"/>
    </source>
</evidence>
<dbReference type="CDD" id="cd05380">
    <property type="entry name" value="CAP_euk"/>
    <property type="match status" value="2"/>
</dbReference>
<dbReference type="InterPro" id="IPR002413">
    <property type="entry name" value="V5_allergen-like"/>
</dbReference>
<dbReference type="FunFam" id="3.40.33.10:FF:000013">
    <property type="entry name" value="SCP-Like extracellular protein"/>
    <property type="match status" value="2"/>
</dbReference>
<keyword evidence="4" id="KW-1185">Reference proteome</keyword>
<sequence length="392" mass="43394">MVAIKLLTAIAVLGVGSLAQFTDKQKQIFLDHHNKVRSDIALGKYVARGVTKPPATNMYQLVWDDEVATQAQAYAETCPTGHSHRKGVGENIYWQMYMPEPDNYDEIAEAASVMWADEFQEFGWPSNTLTYPLFNSGIGHATQVAWADTHAMGCGYHFCPEKDDRPDTLAVICQYKDQGNVIGADIYESGKTCSKCPKGSTCVVATGLWIRAEFTENGKERILQLHNRIRSDIAMGKYVTKGILKPPAMNMFQLNWNETLAQSAQNYAGTCIQAHSHLRGVGENLYFGMDYISSSRSAEFHGLRAAELWISEFQDLGWPSNILTSELFNSGIGHATQMAWASTSSIGCGINSCRINQNWSIIHVVCHYSPPGNIIGAKIYEEGKTNGPLFSE</sequence>
<keyword evidence="1" id="KW-0732">Signal</keyword>
<feature type="chain" id="PRO_5035831648" description="SCP domain-containing protein" evidence="1">
    <location>
        <begin position="20"/>
        <end position="392"/>
    </location>
</feature>
<feature type="signal peptide" evidence="1">
    <location>
        <begin position="1"/>
        <end position="19"/>
    </location>
</feature>
<feature type="domain" description="SCP" evidence="2">
    <location>
        <begin position="24"/>
        <end position="183"/>
    </location>
</feature>
<dbReference type="SMART" id="SM00198">
    <property type="entry name" value="SCP"/>
    <property type="match status" value="2"/>
</dbReference>
<dbReference type="PROSITE" id="PS01010">
    <property type="entry name" value="CRISP_2"/>
    <property type="match status" value="1"/>
</dbReference>
<dbReference type="PRINTS" id="PR00838">
    <property type="entry name" value="V5ALLERGEN"/>
</dbReference>
<evidence type="ECO:0000256" key="1">
    <source>
        <dbReference type="SAM" id="SignalP"/>
    </source>
</evidence>
<evidence type="ECO:0000313" key="4">
    <source>
        <dbReference type="Proteomes" id="UP000835052"/>
    </source>
</evidence>
<feature type="domain" description="SCP" evidence="2">
    <location>
        <begin position="217"/>
        <end position="376"/>
    </location>
</feature>